<feature type="compositionally biased region" description="Polar residues" evidence="1">
    <location>
        <begin position="199"/>
        <end position="210"/>
    </location>
</feature>
<evidence type="ECO:0000313" key="2">
    <source>
        <dbReference type="EMBL" id="OJD18031.1"/>
    </source>
</evidence>
<feature type="region of interest" description="Disordered" evidence="1">
    <location>
        <begin position="249"/>
        <end position="278"/>
    </location>
</feature>
<name>A0A1J9QPC7_9EURO</name>
<gene>
    <name evidence="2" type="ORF">AJ78_01923</name>
</gene>
<evidence type="ECO:0000313" key="3">
    <source>
        <dbReference type="Proteomes" id="UP000182235"/>
    </source>
</evidence>
<dbReference type="Proteomes" id="UP000182235">
    <property type="component" value="Unassembled WGS sequence"/>
</dbReference>
<organism evidence="2 3">
    <name type="scientific">Emergomyces pasteurianus Ep9510</name>
    <dbReference type="NCBI Taxonomy" id="1447872"/>
    <lineage>
        <taxon>Eukaryota</taxon>
        <taxon>Fungi</taxon>
        <taxon>Dikarya</taxon>
        <taxon>Ascomycota</taxon>
        <taxon>Pezizomycotina</taxon>
        <taxon>Eurotiomycetes</taxon>
        <taxon>Eurotiomycetidae</taxon>
        <taxon>Onygenales</taxon>
        <taxon>Ajellomycetaceae</taxon>
        <taxon>Emergomyces</taxon>
    </lineage>
</organism>
<dbReference type="EMBL" id="LGRN01000048">
    <property type="protein sequence ID" value="OJD18031.1"/>
    <property type="molecule type" value="Genomic_DNA"/>
</dbReference>
<feature type="region of interest" description="Disordered" evidence="1">
    <location>
        <begin position="182"/>
        <end position="222"/>
    </location>
</feature>
<dbReference type="VEuPathDB" id="FungiDB:AJ78_01923"/>
<dbReference type="OrthoDB" id="4219928at2759"/>
<feature type="region of interest" description="Disordered" evidence="1">
    <location>
        <begin position="40"/>
        <end position="64"/>
    </location>
</feature>
<feature type="compositionally biased region" description="Polar residues" evidence="1">
    <location>
        <begin position="43"/>
        <end position="56"/>
    </location>
</feature>
<sequence>MGGMFVPYLDACHEGEYSPETRREIFDAVANCRYPKKFDETAATKQPQNGESSSRYLQLPGPPVKRVTRPTIKKEFETEECWRFGDFISTNYGSSDTHEPPKGKKRKCQIVQYRQHSSIESMDGPPEVAKLVNLSRPAKPQLVTILRSSSSRTSVPGKAEASDLAQEFMVFERLSSLSNSLSLSSSGGQSSRPCDDSGYVTQDSYSSNGDISPLSPDCRTADASPGLLRRQFSFKSQIPRWIQKTSPLHKNHSSFGSAVGSYSSPSTPTPTKFPLRSPASSAEAKKALTAKSWSMAWAVDHLETSIMRSPPDLTLSSPVIIFVRSTTQTTLLHPFQDIFPSAPIEKLSSLCAAFVAQLYLSSLETSEHTNRSPIMTSHVMDGFSDKARARLGIHLSKMSQLRVKERLLRTRGADICVRLDEIVDKLLVDICGTSDSSLKGALMALVQALEGNKSSDSSGHCTPIRV</sequence>
<proteinExistence type="predicted"/>
<comment type="caution">
    <text evidence="2">The sequence shown here is derived from an EMBL/GenBank/DDBJ whole genome shotgun (WGS) entry which is preliminary data.</text>
</comment>
<feature type="compositionally biased region" description="Low complexity" evidence="1">
    <location>
        <begin position="253"/>
        <end position="270"/>
    </location>
</feature>
<reference evidence="2 3" key="1">
    <citation type="submission" date="2015-07" db="EMBL/GenBank/DDBJ databases">
        <title>Emmonsia species relationships and genome sequence.</title>
        <authorList>
            <consortium name="The Broad Institute Genomics Platform"/>
            <person name="Cuomo C.A."/>
            <person name="Munoz J.F."/>
            <person name="Imamovic A."/>
            <person name="Priest M.E."/>
            <person name="Young S."/>
            <person name="Clay O.K."/>
            <person name="McEwen J.G."/>
        </authorList>
    </citation>
    <scope>NUCLEOTIDE SEQUENCE [LARGE SCALE GENOMIC DNA]</scope>
    <source>
        <strain evidence="2 3">UAMH 9510</strain>
    </source>
</reference>
<feature type="compositionally biased region" description="Low complexity" evidence="1">
    <location>
        <begin position="182"/>
        <end position="191"/>
    </location>
</feature>
<keyword evidence="3" id="KW-1185">Reference proteome</keyword>
<accession>A0A1J9QPC7</accession>
<evidence type="ECO:0000256" key="1">
    <source>
        <dbReference type="SAM" id="MobiDB-lite"/>
    </source>
</evidence>
<protein>
    <submittedName>
        <fullName evidence="2">Uncharacterized protein</fullName>
    </submittedName>
</protein>
<dbReference type="AlphaFoldDB" id="A0A1J9QPC7"/>